<dbReference type="PROSITE" id="PS00059">
    <property type="entry name" value="ADH_ZINC"/>
    <property type="match status" value="1"/>
</dbReference>
<keyword evidence="7" id="KW-0520">NAD</keyword>
<keyword evidence="11" id="KW-1185">Reference proteome</keyword>
<dbReference type="SUPFAM" id="SSF50129">
    <property type="entry name" value="GroES-like"/>
    <property type="match status" value="1"/>
</dbReference>
<comment type="caution">
    <text evidence="10">The sequence shown here is derived from an EMBL/GenBank/DDBJ whole genome shotgun (WGS) entry which is preliminary data.</text>
</comment>
<dbReference type="Gene3D" id="3.90.180.10">
    <property type="entry name" value="Medium-chain alcohol dehydrogenases, catalytic domain"/>
    <property type="match status" value="1"/>
</dbReference>
<dbReference type="PANTHER" id="PTHR42940:SF8">
    <property type="entry name" value="VACUOLAR PROTEIN SORTING-ASSOCIATED PROTEIN 11"/>
    <property type="match status" value="1"/>
</dbReference>
<keyword evidence="5 8" id="KW-0862">Zinc</keyword>
<keyword evidence="6" id="KW-0560">Oxidoreductase</keyword>
<evidence type="ECO:0000256" key="2">
    <source>
        <dbReference type="ARBA" id="ARBA00008072"/>
    </source>
</evidence>
<dbReference type="GO" id="GO:0008270">
    <property type="term" value="F:zinc ion binding"/>
    <property type="evidence" value="ECO:0007669"/>
    <property type="project" value="InterPro"/>
</dbReference>
<organism evidence="10 11">
    <name type="scientific">Nannochloropsis salina CCMP1776</name>
    <dbReference type="NCBI Taxonomy" id="1027361"/>
    <lineage>
        <taxon>Eukaryota</taxon>
        <taxon>Sar</taxon>
        <taxon>Stramenopiles</taxon>
        <taxon>Ochrophyta</taxon>
        <taxon>Eustigmatophyceae</taxon>
        <taxon>Eustigmatales</taxon>
        <taxon>Monodopsidaceae</taxon>
        <taxon>Microchloropsis</taxon>
        <taxon>Microchloropsis salina</taxon>
    </lineage>
</organism>
<proteinExistence type="inferred from homology"/>
<evidence type="ECO:0000256" key="8">
    <source>
        <dbReference type="RuleBase" id="RU361277"/>
    </source>
</evidence>
<evidence type="ECO:0000256" key="5">
    <source>
        <dbReference type="ARBA" id="ARBA00022833"/>
    </source>
</evidence>
<name>A0A4D9D450_9STRA</name>
<dbReference type="Pfam" id="PF00107">
    <property type="entry name" value="ADH_zinc_N"/>
    <property type="match status" value="1"/>
</dbReference>
<dbReference type="SMART" id="SM00829">
    <property type="entry name" value="PKS_ER"/>
    <property type="match status" value="1"/>
</dbReference>
<dbReference type="InterPro" id="IPR011032">
    <property type="entry name" value="GroES-like_sf"/>
</dbReference>
<keyword evidence="4 8" id="KW-0479">Metal-binding</keyword>
<dbReference type="AlphaFoldDB" id="A0A4D9D450"/>
<dbReference type="EC" id="1.1.1.1" evidence="3"/>
<evidence type="ECO:0000259" key="9">
    <source>
        <dbReference type="SMART" id="SM00829"/>
    </source>
</evidence>
<dbReference type="CDD" id="cd08297">
    <property type="entry name" value="CAD3"/>
    <property type="match status" value="1"/>
</dbReference>
<comment type="similarity">
    <text evidence="2 8">Belongs to the zinc-containing alcohol dehydrogenase family.</text>
</comment>
<sequence length="361" mass="37275">MTDPSASTTAAAQLPGRMLAGVADHHGDRFDMREIPVTPPGAGQALVKVVTSGVCHTDVHAVDGDWPAPTKLPLVPGHEGAGVVVAVGPGVSSTVVSLGDRVGIPWLHSSCGSCEFCLSGRENLCPLQDNTGYSVDGCFAQYVLAPAAHLAKIPDEVSFEQAAPILCAGVTTYSAIKATEARPGQFLTVIGAAGGLGHLAVQFGVALGLRVMALDRGADKLKFCTDTLGAEAAFEAMDPGVVDQVIATTKGGSHGVLCLAPSIGAFKSAVSLCRRGGTIVMVGLPKGDLPLNIFDIVIRGITVRGSIVGTRKDLDEALDFAARGKVKCHTEMHGFGELNQVFDQLRSGKVMGRLVLSVDGM</sequence>
<evidence type="ECO:0000256" key="4">
    <source>
        <dbReference type="ARBA" id="ARBA00022723"/>
    </source>
</evidence>
<gene>
    <name evidence="10" type="ORF">NSK_002178</name>
</gene>
<dbReference type="SUPFAM" id="SSF51735">
    <property type="entry name" value="NAD(P)-binding Rossmann-fold domains"/>
    <property type="match status" value="1"/>
</dbReference>
<dbReference type="InterPro" id="IPR002328">
    <property type="entry name" value="ADH_Zn_CS"/>
</dbReference>
<evidence type="ECO:0000256" key="6">
    <source>
        <dbReference type="ARBA" id="ARBA00023002"/>
    </source>
</evidence>
<evidence type="ECO:0000313" key="11">
    <source>
        <dbReference type="Proteomes" id="UP000355283"/>
    </source>
</evidence>
<protein>
    <recommendedName>
        <fullName evidence="3">alcohol dehydrogenase</fullName>
        <ecNumber evidence="3">1.1.1.1</ecNumber>
    </recommendedName>
</protein>
<dbReference type="InterPro" id="IPR036291">
    <property type="entry name" value="NAD(P)-bd_dom_sf"/>
</dbReference>
<dbReference type="GO" id="GO:0004022">
    <property type="term" value="F:alcohol dehydrogenase (NAD+) activity"/>
    <property type="evidence" value="ECO:0007669"/>
    <property type="project" value="UniProtKB-EC"/>
</dbReference>
<dbReference type="OrthoDB" id="1879366at2759"/>
<evidence type="ECO:0000256" key="7">
    <source>
        <dbReference type="ARBA" id="ARBA00023027"/>
    </source>
</evidence>
<evidence type="ECO:0000256" key="3">
    <source>
        <dbReference type="ARBA" id="ARBA00013190"/>
    </source>
</evidence>
<dbReference type="Gene3D" id="3.40.50.720">
    <property type="entry name" value="NAD(P)-binding Rossmann-like Domain"/>
    <property type="match status" value="1"/>
</dbReference>
<dbReference type="EMBL" id="SDOX01000008">
    <property type="protein sequence ID" value="TFJ86521.1"/>
    <property type="molecule type" value="Genomic_DNA"/>
</dbReference>
<accession>A0A4D9D450</accession>
<dbReference type="FunFam" id="3.90.180.10:FF:000002">
    <property type="entry name" value="Alcohol dehydrogenase AdhP"/>
    <property type="match status" value="1"/>
</dbReference>
<dbReference type="PANTHER" id="PTHR42940">
    <property type="entry name" value="ALCOHOL DEHYDROGENASE 1-RELATED"/>
    <property type="match status" value="1"/>
</dbReference>
<evidence type="ECO:0000256" key="1">
    <source>
        <dbReference type="ARBA" id="ARBA00001947"/>
    </source>
</evidence>
<dbReference type="InterPro" id="IPR020843">
    <property type="entry name" value="ER"/>
</dbReference>
<dbReference type="FunFam" id="3.40.50.720:FF:000039">
    <property type="entry name" value="Alcohol dehydrogenase AdhP"/>
    <property type="match status" value="1"/>
</dbReference>
<evidence type="ECO:0000313" key="10">
    <source>
        <dbReference type="EMBL" id="TFJ86521.1"/>
    </source>
</evidence>
<feature type="domain" description="Enoyl reductase (ER)" evidence="9">
    <location>
        <begin position="27"/>
        <end position="356"/>
    </location>
</feature>
<dbReference type="InterPro" id="IPR013149">
    <property type="entry name" value="ADH-like_C"/>
</dbReference>
<dbReference type="Proteomes" id="UP000355283">
    <property type="component" value="Unassembled WGS sequence"/>
</dbReference>
<reference evidence="10 11" key="1">
    <citation type="submission" date="2019-01" db="EMBL/GenBank/DDBJ databases">
        <title>Nuclear Genome Assembly of the Microalgal Biofuel strain Nannochloropsis salina CCMP1776.</title>
        <authorList>
            <person name="Hovde B."/>
        </authorList>
    </citation>
    <scope>NUCLEOTIDE SEQUENCE [LARGE SCALE GENOMIC DNA]</scope>
    <source>
        <strain evidence="10 11">CCMP1776</strain>
    </source>
</reference>
<dbReference type="InterPro" id="IPR013154">
    <property type="entry name" value="ADH-like_N"/>
</dbReference>
<dbReference type="Pfam" id="PF08240">
    <property type="entry name" value="ADH_N"/>
    <property type="match status" value="1"/>
</dbReference>
<comment type="cofactor">
    <cofactor evidence="1 8">
        <name>Zn(2+)</name>
        <dbReference type="ChEBI" id="CHEBI:29105"/>
    </cofactor>
</comment>